<gene>
    <name evidence="2" type="ORF">D3P04_10835</name>
</gene>
<name>A0A418SX58_9RHOB</name>
<keyword evidence="1" id="KW-1133">Transmembrane helix</keyword>
<sequence length="76" mass="8622">MIRKISSLVSLGLAYAFGYLYYAEHFKWRNCFNELGRCFDDDAGVVYLKQSGVVWLLLAVLALGVGLYNAWHLSKS</sequence>
<keyword evidence="1" id="KW-0812">Transmembrane</keyword>
<evidence type="ECO:0000313" key="2">
    <source>
        <dbReference type="EMBL" id="RJE85485.1"/>
    </source>
</evidence>
<feature type="transmembrane region" description="Helical" evidence="1">
    <location>
        <begin position="52"/>
        <end position="71"/>
    </location>
</feature>
<evidence type="ECO:0000313" key="3">
    <source>
        <dbReference type="Proteomes" id="UP000284202"/>
    </source>
</evidence>
<proteinExistence type="predicted"/>
<comment type="caution">
    <text evidence="2">The sequence shown here is derived from an EMBL/GenBank/DDBJ whole genome shotgun (WGS) entry which is preliminary data.</text>
</comment>
<reference evidence="3" key="1">
    <citation type="submission" date="2018-09" db="EMBL/GenBank/DDBJ databases">
        <title>Acidovorax cavernicola nov. sp. isolated from Gruta de las Maravillas (Aracena, Spain).</title>
        <authorList>
            <person name="Jurado V."/>
            <person name="Gutierrez-Patricio S."/>
            <person name="Gonzalez-Pimentel J.L."/>
            <person name="Miller A.Z."/>
            <person name="Laiz L."/>
            <person name="Saiz-Jimenez C."/>
        </authorList>
    </citation>
    <scope>NUCLEOTIDE SEQUENCE [LARGE SCALE GENOMIC DNA]</scope>
    <source>
        <strain evidence="3">1011MAR3C25</strain>
    </source>
</reference>
<accession>A0A418SX58</accession>
<dbReference type="EMBL" id="QZCG01000006">
    <property type="protein sequence ID" value="RJE85485.1"/>
    <property type="molecule type" value="Genomic_DNA"/>
</dbReference>
<dbReference type="AlphaFoldDB" id="A0A418SX58"/>
<keyword evidence="3" id="KW-1185">Reference proteome</keyword>
<organism evidence="2 3">
    <name type="scientific">Paracoccus onubensis</name>
    <dbReference type="NCBI Taxonomy" id="1675788"/>
    <lineage>
        <taxon>Bacteria</taxon>
        <taxon>Pseudomonadati</taxon>
        <taxon>Pseudomonadota</taxon>
        <taxon>Alphaproteobacteria</taxon>
        <taxon>Rhodobacterales</taxon>
        <taxon>Paracoccaceae</taxon>
        <taxon>Paracoccus</taxon>
    </lineage>
</organism>
<evidence type="ECO:0000256" key="1">
    <source>
        <dbReference type="SAM" id="Phobius"/>
    </source>
</evidence>
<keyword evidence="1" id="KW-0472">Membrane</keyword>
<dbReference type="Proteomes" id="UP000284202">
    <property type="component" value="Unassembled WGS sequence"/>
</dbReference>
<protein>
    <submittedName>
        <fullName evidence="2">Uncharacterized protein</fullName>
    </submittedName>
</protein>